<reference evidence="1 2" key="1">
    <citation type="submission" date="2012-02" db="EMBL/GenBank/DDBJ databases">
        <title>Complete genome sequence of Actinoplanes missouriensis 431 (= NBRC 102363).</title>
        <authorList>
            <person name="Ohnishi Y."/>
            <person name="Ishikawa J."/>
            <person name="Sekine M."/>
            <person name="Hosoyama A."/>
            <person name="Harada T."/>
            <person name="Narita H."/>
            <person name="Hata T."/>
            <person name="Konno Y."/>
            <person name="Tutikane K."/>
            <person name="Fujita N."/>
            <person name="Horinouchi S."/>
            <person name="Hayakawa M."/>
        </authorList>
    </citation>
    <scope>NUCLEOTIDE SEQUENCE [LARGE SCALE GENOMIC DNA]</scope>
    <source>
        <strain evidence="2">ATCC 14538 / DSM 43046 / CBS 188.64 / JCM 3121 / NBRC 102363 / NCIMB 12654 / NRRL B-3342 / UNCC 431</strain>
    </source>
</reference>
<dbReference type="STRING" id="512565.AMIS_37800"/>
<dbReference type="RefSeq" id="WP_014443894.1">
    <property type="nucleotide sequence ID" value="NC_017093.1"/>
</dbReference>
<sequence>MLTKVLLDEPRLFVTYGMGSVFSGDEPVDSGAAWLGQENGLCGAAVPGQLELRMATHTGWVPLRVELHDGEPPVDDAWDEIVEALFRPAHGEVHLEIGDGDLYRLALPPGAYMVRYNVRGVDGADVSEDAPDSSYLLQFWPAPLAPDRIVKESTSWAAWHHRHRPADGHAQAGEDDLHEWDDAEVGDRWGDRVPNKRLREVEGLALPLISKLDIDLEFTLSQLPDQVHRRVAAWASLRCLEQTGLIDRPDFAPAVAALRRGERVPAPFDEPAHINLLFHRSPPARTSVPVPPDGDYEESPEDWAASTVFRSALDDSLAAVLEVLVGLAFVYGRDGYQQAFADTRAAFPELAEG</sequence>
<dbReference type="PATRIC" id="fig|512565.3.peg.3773"/>
<dbReference type="Proteomes" id="UP000007882">
    <property type="component" value="Chromosome"/>
</dbReference>
<proteinExistence type="predicted"/>
<dbReference type="KEGG" id="ams:AMIS_37800"/>
<dbReference type="eggNOG" id="ENOG502ZFB5">
    <property type="taxonomic scope" value="Bacteria"/>
</dbReference>
<dbReference type="HOGENOM" id="CLU_037742_0_0_11"/>
<dbReference type="EMBL" id="AP012319">
    <property type="protein sequence ID" value="BAL89000.1"/>
    <property type="molecule type" value="Genomic_DNA"/>
</dbReference>
<evidence type="ECO:0000313" key="2">
    <source>
        <dbReference type="Proteomes" id="UP000007882"/>
    </source>
</evidence>
<dbReference type="OrthoDB" id="4485313at2"/>
<organism evidence="1 2">
    <name type="scientific">Actinoplanes missouriensis (strain ATCC 14538 / DSM 43046 / CBS 188.64 / JCM 3121 / NBRC 102363 / NCIMB 12654 / NRRL B-3342 / UNCC 431)</name>
    <dbReference type="NCBI Taxonomy" id="512565"/>
    <lineage>
        <taxon>Bacteria</taxon>
        <taxon>Bacillati</taxon>
        <taxon>Actinomycetota</taxon>
        <taxon>Actinomycetes</taxon>
        <taxon>Micromonosporales</taxon>
        <taxon>Micromonosporaceae</taxon>
        <taxon>Actinoplanes</taxon>
    </lineage>
</organism>
<keyword evidence="2" id="KW-1185">Reference proteome</keyword>
<accession>I0H7L3</accession>
<protein>
    <submittedName>
        <fullName evidence="1">Uncharacterized protein</fullName>
    </submittedName>
</protein>
<gene>
    <name evidence="1" type="ordered locus">AMIS_37800</name>
</gene>
<evidence type="ECO:0000313" key="1">
    <source>
        <dbReference type="EMBL" id="BAL89000.1"/>
    </source>
</evidence>
<name>I0H7L3_ACTM4</name>
<dbReference type="AlphaFoldDB" id="I0H7L3"/>